<proteinExistence type="inferred from homology"/>
<evidence type="ECO:0000313" key="7">
    <source>
        <dbReference type="Proteomes" id="UP000825935"/>
    </source>
</evidence>
<dbReference type="InterPro" id="IPR017441">
    <property type="entry name" value="Protein_kinase_ATP_BS"/>
</dbReference>
<evidence type="ECO:0000256" key="2">
    <source>
        <dbReference type="PROSITE-ProRule" id="PRU10141"/>
    </source>
</evidence>
<dbReference type="Proteomes" id="UP000825935">
    <property type="component" value="Chromosome 1"/>
</dbReference>
<dbReference type="GO" id="GO:0004672">
    <property type="term" value="F:protein kinase activity"/>
    <property type="evidence" value="ECO:0007669"/>
    <property type="project" value="InterPro"/>
</dbReference>
<dbReference type="InterPro" id="IPR000719">
    <property type="entry name" value="Prot_kinase_dom"/>
</dbReference>
<dbReference type="PROSITE" id="PS00107">
    <property type="entry name" value="PROTEIN_KINASE_ATP"/>
    <property type="match status" value="1"/>
</dbReference>
<feature type="domain" description="Protein kinase" evidence="5">
    <location>
        <begin position="13"/>
        <end position="274"/>
    </location>
</feature>
<keyword evidence="3" id="KW-0175">Coiled coil</keyword>
<evidence type="ECO:0000259" key="5">
    <source>
        <dbReference type="PROSITE" id="PS50011"/>
    </source>
</evidence>
<dbReference type="PANTHER" id="PTHR48014:SF21">
    <property type="entry name" value="SERINE_THREONINE-PROTEIN KINASE FRAY2"/>
    <property type="match status" value="1"/>
</dbReference>
<dbReference type="PROSITE" id="PS50011">
    <property type="entry name" value="PROTEIN_KINASE_DOM"/>
    <property type="match status" value="1"/>
</dbReference>
<dbReference type="OMA" id="AMIMDED"/>
<dbReference type="PANTHER" id="PTHR48014">
    <property type="entry name" value="SERINE/THREONINE-PROTEIN KINASE FRAY2"/>
    <property type="match status" value="1"/>
</dbReference>
<protein>
    <recommendedName>
        <fullName evidence="5">Protein kinase domain-containing protein</fullName>
    </recommendedName>
</protein>
<keyword evidence="7" id="KW-1185">Reference proteome</keyword>
<dbReference type="Gene3D" id="1.10.510.10">
    <property type="entry name" value="Transferase(Phosphotransferase) domain 1"/>
    <property type="match status" value="1"/>
</dbReference>
<feature type="region of interest" description="Disordered" evidence="4">
    <location>
        <begin position="430"/>
        <end position="468"/>
    </location>
</feature>
<dbReference type="InterPro" id="IPR011009">
    <property type="entry name" value="Kinase-like_dom_sf"/>
</dbReference>
<name>A0A8T2VI98_CERRI</name>
<keyword evidence="2" id="KW-0547">Nucleotide-binding</keyword>
<comment type="similarity">
    <text evidence="1">Belongs to the protein kinase superfamily. STE Ser/Thr protein kinase family. STE20 subfamily.</text>
</comment>
<evidence type="ECO:0000313" key="6">
    <source>
        <dbReference type="EMBL" id="KAH7445363.1"/>
    </source>
</evidence>
<organism evidence="6 7">
    <name type="scientific">Ceratopteris richardii</name>
    <name type="common">Triangle waterfern</name>
    <dbReference type="NCBI Taxonomy" id="49495"/>
    <lineage>
        <taxon>Eukaryota</taxon>
        <taxon>Viridiplantae</taxon>
        <taxon>Streptophyta</taxon>
        <taxon>Embryophyta</taxon>
        <taxon>Tracheophyta</taxon>
        <taxon>Polypodiopsida</taxon>
        <taxon>Polypodiidae</taxon>
        <taxon>Polypodiales</taxon>
        <taxon>Pteridineae</taxon>
        <taxon>Pteridaceae</taxon>
        <taxon>Parkerioideae</taxon>
        <taxon>Ceratopteris</taxon>
    </lineage>
</organism>
<sequence length="644" mass="72752">MEKKLFPTQASDYDLLEEIGRGAFAVVYRAICKPLNQTVAVKCLDLDSCNSNLTNVYAEAQLMSLVDHPNIIKSYCSFIVDHFLWVVMPYMDGGSCLHIMKIRYPEGLPEPMIAVILKETLKGLDYLHRQQQIHRDVKAGNILIDTSGAVKLGDFGTSACMFNRGDRERCRKTVTGSPCWMAPEMLEERYGYDTSADIWSFGITALELAHGHAPFSKFPPQKVLLMTLTSAAPCLNPDKDKNFSKGFKDVVNLCLNKEPSKRPTTEKLLKLSYFKQTKFNSTLVQKLLNGLGPLWEREKILRDKDAALLASKKSAFLQEEEKSRNEYKRGVSCWNFDIESLKDEAATIHDDDTSVVSEIDPVSVNAPNQDEVVLREGGEVRQRLILNKIYFRKPFEREPQQFGRFGVFDGDLELESPGWHVVRPVKNSEDARLPTIDEDKGRTGSTEKGLDNFDSPTSSLIMDGPAGDHLKRYEDDKEYKRTILSLEQKYKDNPLSSRYDSAVQSRDAELREMDPGLLPSKSGVSCAPASNLAPQLKTLLLQTAKQYEVLADLLRIASPGEAMSMPLCTMHSEGPSGQCSEVSNLALEPDLNTRHQIHELQIKIASLTHELTFVKQRNMQLERQLNALYNKQEEERIKQEAEKY</sequence>
<dbReference type="GO" id="GO:0005524">
    <property type="term" value="F:ATP binding"/>
    <property type="evidence" value="ECO:0007669"/>
    <property type="project" value="UniProtKB-UniRule"/>
</dbReference>
<dbReference type="FunFam" id="1.10.510.10:FF:000947">
    <property type="entry name" value="serine/threonine-protein kinase OSR1"/>
    <property type="match status" value="1"/>
</dbReference>
<evidence type="ECO:0000256" key="3">
    <source>
        <dbReference type="SAM" id="Coils"/>
    </source>
</evidence>
<feature type="binding site" evidence="2">
    <location>
        <position position="42"/>
    </location>
    <ligand>
        <name>ATP</name>
        <dbReference type="ChEBI" id="CHEBI:30616"/>
    </ligand>
</feature>
<dbReference type="Pfam" id="PF00069">
    <property type="entry name" value="Pkinase"/>
    <property type="match status" value="1"/>
</dbReference>
<evidence type="ECO:0000256" key="4">
    <source>
        <dbReference type="SAM" id="MobiDB-lite"/>
    </source>
</evidence>
<keyword evidence="2" id="KW-0067">ATP-binding</keyword>
<dbReference type="AlphaFoldDB" id="A0A8T2VI98"/>
<dbReference type="OrthoDB" id="248923at2759"/>
<dbReference type="SMART" id="SM00220">
    <property type="entry name" value="S_TKc"/>
    <property type="match status" value="1"/>
</dbReference>
<comment type="caution">
    <text evidence="6">The sequence shown here is derived from an EMBL/GenBank/DDBJ whole genome shotgun (WGS) entry which is preliminary data.</text>
</comment>
<feature type="coiled-coil region" evidence="3">
    <location>
        <begin position="597"/>
        <end position="642"/>
    </location>
</feature>
<accession>A0A8T2VI98</accession>
<dbReference type="FunFam" id="3.30.200.20:FF:000099">
    <property type="entry name" value="Serine/threonine-protein kinase BLUS1"/>
    <property type="match status" value="1"/>
</dbReference>
<evidence type="ECO:0000256" key="1">
    <source>
        <dbReference type="ARBA" id="ARBA00008874"/>
    </source>
</evidence>
<dbReference type="InterPro" id="IPR047173">
    <property type="entry name" value="STRAD_A/B-like"/>
</dbReference>
<feature type="compositionally biased region" description="Basic and acidic residues" evidence="4">
    <location>
        <begin position="430"/>
        <end position="442"/>
    </location>
</feature>
<dbReference type="EMBL" id="CM035406">
    <property type="protein sequence ID" value="KAH7445363.1"/>
    <property type="molecule type" value="Genomic_DNA"/>
</dbReference>
<reference evidence="6" key="1">
    <citation type="submission" date="2021-08" db="EMBL/GenBank/DDBJ databases">
        <title>WGS assembly of Ceratopteris richardii.</title>
        <authorList>
            <person name="Marchant D.B."/>
            <person name="Chen G."/>
            <person name="Jenkins J."/>
            <person name="Shu S."/>
            <person name="Leebens-Mack J."/>
            <person name="Grimwood J."/>
            <person name="Schmutz J."/>
            <person name="Soltis P."/>
            <person name="Soltis D."/>
            <person name="Chen Z.-H."/>
        </authorList>
    </citation>
    <scope>NUCLEOTIDE SEQUENCE</scope>
    <source>
        <strain evidence="6">Whitten #5841</strain>
        <tissue evidence="6">Leaf</tissue>
    </source>
</reference>
<dbReference type="GO" id="GO:0043539">
    <property type="term" value="F:protein serine/threonine kinase activator activity"/>
    <property type="evidence" value="ECO:0007669"/>
    <property type="project" value="InterPro"/>
</dbReference>
<gene>
    <name evidence="6" type="ORF">KP509_01G004700</name>
</gene>
<dbReference type="Gene3D" id="3.30.200.20">
    <property type="entry name" value="Phosphorylase Kinase, domain 1"/>
    <property type="match status" value="1"/>
</dbReference>
<dbReference type="SUPFAM" id="SSF56112">
    <property type="entry name" value="Protein kinase-like (PK-like)"/>
    <property type="match status" value="1"/>
</dbReference>